<dbReference type="WBParaSite" id="PTRK_0001295900.1">
    <property type="protein sequence ID" value="PTRK_0001295900.1"/>
    <property type="gene ID" value="PTRK_0001295900"/>
</dbReference>
<evidence type="ECO:0000313" key="2">
    <source>
        <dbReference type="Proteomes" id="UP000038045"/>
    </source>
</evidence>
<feature type="compositionally biased region" description="Basic and acidic residues" evidence="1">
    <location>
        <begin position="72"/>
        <end position="91"/>
    </location>
</feature>
<accession>A0A0N4ZWC8</accession>
<feature type="compositionally biased region" description="Basic residues" evidence="1">
    <location>
        <begin position="7"/>
        <end position="16"/>
    </location>
</feature>
<sequence>MLDKPSNKKIRERRRREKEDDYYRIPPCLPPPAGVTSDSSKGKGEKEGSRNIFKFKRRVFKSGLGKSLTNLHRTDSNRRSFEKKKIEDSSRSKTKHKNPPGVEKEYHSAVELTTELSTGSVQNDNSC</sequence>
<feature type="compositionally biased region" description="Basic and acidic residues" evidence="1">
    <location>
        <begin position="40"/>
        <end position="49"/>
    </location>
</feature>
<proteinExistence type="predicted"/>
<dbReference type="Proteomes" id="UP000038045">
    <property type="component" value="Unplaced"/>
</dbReference>
<name>A0A0N4ZWC8_PARTI</name>
<protein>
    <submittedName>
        <fullName evidence="3">Uncharacterized protein</fullName>
    </submittedName>
</protein>
<dbReference type="AlphaFoldDB" id="A0A0N4ZWC8"/>
<evidence type="ECO:0000256" key="1">
    <source>
        <dbReference type="SAM" id="MobiDB-lite"/>
    </source>
</evidence>
<reference evidence="3" key="1">
    <citation type="submission" date="2017-02" db="UniProtKB">
        <authorList>
            <consortium name="WormBaseParasite"/>
        </authorList>
    </citation>
    <scope>IDENTIFICATION</scope>
</reference>
<keyword evidence="2" id="KW-1185">Reference proteome</keyword>
<organism evidence="2 3">
    <name type="scientific">Parastrongyloides trichosuri</name>
    <name type="common">Possum-specific nematode worm</name>
    <dbReference type="NCBI Taxonomy" id="131310"/>
    <lineage>
        <taxon>Eukaryota</taxon>
        <taxon>Metazoa</taxon>
        <taxon>Ecdysozoa</taxon>
        <taxon>Nematoda</taxon>
        <taxon>Chromadorea</taxon>
        <taxon>Rhabditida</taxon>
        <taxon>Tylenchina</taxon>
        <taxon>Panagrolaimomorpha</taxon>
        <taxon>Strongyloidoidea</taxon>
        <taxon>Strongyloididae</taxon>
        <taxon>Parastrongyloides</taxon>
    </lineage>
</organism>
<feature type="region of interest" description="Disordered" evidence="1">
    <location>
        <begin position="1"/>
        <end position="52"/>
    </location>
</feature>
<feature type="region of interest" description="Disordered" evidence="1">
    <location>
        <begin position="66"/>
        <end position="106"/>
    </location>
</feature>
<evidence type="ECO:0000313" key="3">
    <source>
        <dbReference type="WBParaSite" id="PTRK_0001295900.1"/>
    </source>
</evidence>